<gene>
    <name evidence="1" type="ORF">J3359_16575</name>
</gene>
<reference evidence="1 2" key="1">
    <citation type="submission" date="2021-03" db="EMBL/GenBank/DDBJ databases">
        <title>Complete genome of Polaribacter_sp.SM13.</title>
        <authorList>
            <person name="Jeong S.W."/>
            <person name="Bae J.W."/>
        </authorList>
    </citation>
    <scope>NUCLEOTIDE SEQUENCE [LARGE SCALE GENOMIC DNA]</scope>
    <source>
        <strain evidence="1 2">SM13</strain>
    </source>
</reference>
<dbReference type="KEGG" id="pcea:J3359_16575"/>
<keyword evidence="2" id="KW-1185">Reference proteome</keyword>
<dbReference type="RefSeq" id="WP_208078194.1">
    <property type="nucleotide sequence ID" value="NZ_CP071869.1"/>
</dbReference>
<sequence>MSVHIDTKNKKIVVEIEYDFQPQEDVTLIRDSILDLITQRKEDFNDTETIFWAIHLVKQLELNDEQLKRAFAEPTRVLEDLTALKKKHFETTEELRVLKETPPKEYWQKIPNLVKNDLIEIASNQ</sequence>
<dbReference type="Proteomes" id="UP000663920">
    <property type="component" value="Chromosome"/>
</dbReference>
<accession>A0A975H6X7</accession>
<protein>
    <submittedName>
        <fullName evidence="1">Uncharacterized protein</fullName>
    </submittedName>
</protein>
<evidence type="ECO:0000313" key="2">
    <source>
        <dbReference type="Proteomes" id="UP000663920"/>
    </source>
</evidence>
<organism evidence="1 2">
    <name type="scientific">Polaribacter cellanae</name>
    <dbReference type="NCBI Taxonomy" id="2818493"/>
    <lineage>
        <taxon>Bacteria</taxon>
        <taxon>Pseudomonadati</taxon>
        <taxon>Bacteroidota</taxon>
        <taxon>Flavobacteriia</taxon>
        <taxon>Flavobacteriales</taxon>
        <taxon>Flavobacteriaceae</taxon>
    </lineage>
</organism>
<evidence type="ECO:0000313" key="1">
    <source>
        <dbReference type="EMBL" id="QTE22394.1"/>
    </source>
</evidence>
<name>A0A975H6X7_9FLAO</name>
<dbReference type="EMBL" id="CP071869">
    <property type="protein sequence ID" value="QTE22394.1"/>
    <property type="molecule type" value="Genomic_DNA"/>
</dbReference>
<dbReference type="AlphaFoldDB" id="A0A975H6X7"/>
<proteinExistence type="predicted"/>